<evidence type="ECO:0000313" key="2">
    <source>
        <dbReference type="Proteomes" id="UP001295740"/>
    </source>
</evidence>
<dbReference type="Proteomes" id="UP001295740">
    <property type="component" value="Unassembled WGS sequence"/>
</dbReference>
<dbReference type="EMBL" id="CAUWAG010000003">
    <property type="protein sequence ID" value="CAJ2500342.1"/>
    <property type="molecule type" value="Genomic_DNA"/>
</dbReference>
<gene>
    <name evidence="1" type="ORF">KHLLAP_LOCUS810</name>
</gene>
<name>A0AAI8YD48_9PEZI</name>
<protein>
    <submittedName>
        <fullName evidence="1">Uu.00g031950.m01.CDS01</fullName>
    </submittedName>
</protein>
<accession>A0AAI8YD48</accession>
<organism evidence="1 2">
    <name type="scientific">Anthostomella pinea</name>
    <dbReference type="NCBI Taxonomy" id="933095"/>
    <lineage>
        <taxon>Eukaryota</taxon>
        <taxon>Fungi</taxon>
        <taxon>Dikarya</taxon>
        <taxon>Ascomycota</taxon>
        <taxon>Pezizomycotina</taxon>
        <taxon>Sordariomycetes</taxon>
        <taxon>Xylariomycetidae</taxon>
        <taxon>Xylariales</taxon>
        <taxon>Xylariaceae</taxon>
        <taxon>Anthostomella</taxon>
    </lineage>
</organism>
<sequence length="184" mass="20203">MPLAGDNQSASNAQFHKVMNEWMELHGSSQEKDALAQESVPNFKTEWNRSTQEGGRLVDLGGTAAWCRPTRRCPSTYRPVRQCYKVAVRGIPYAYQVYEVEDKDQGDEIDEAGEPIDFTRLMNPGKSTIPARYATDTAVKVPSSATPDKCTFANHKRLGSASMISMQDILFTKGTPGAAGPTPT</sequence>
<evidence type="ECO:0000313" key="1">
    <source>
        <dbReference type="EMBL" id="CAJ2500342.1"/>
    </source>
</evidence>
<dbReference type="AlphaFoldDB" id="A0AAI8YD48"/>
<proteinExistence type="predicted"/>
<reference evidence="1" key="1">
    <citation type="submission" date="2023-10" db="EMBL/GenBank/DDBJ databases">
        <authorList>
            <person name="Hackl T."/>
        </authorList>
    </citation>
    <scope>NUCLEOTIDE SEQUENCE</scope>
</reference>
<comment type="caution">
    <text evidence="1">The sequence shown here is derived from an EMBL/GenBank/DDBJ whole genome shotgun (WGS) entry which is preliminary data.</text>
</comment>
<keyword evidence="2" id="KW-1185">Reference proteome</keyword>